<comment type="caution">
    <text evidence="2">The sequence shown here is derived from an EMBL/GenBank/DDBJ whole genome shotgun (WGS) entry which is preliminary data.</text>
</comment>
<accession>A0AAW3ZG10</accession>
<dbReference type="EMBL" id="JACYTR010000006">
    <property type="protein sequence ID" value="MBD8525075.1"/>
    <property type="molecule type" value="Genomic_DNA"/>
</dbReference>
<dbReference type="AlphaFoldDB" id="A0AAW3ZG10"/>
<dbReference type="Proteomes" id="UP000613768">
    <property type="component" value="Unassembled WGS sequence"/>
</dbReference>
<evidence type="ECO:0008006" key="4">
    <source>
        <dbReference type="Google" id="ProtNLM"/>
    </source>
</evidence>
<reference evidence="2 3" key="1">
    <citation type="submission" date="2020-09" db="EMBL/GenBank/DDBJ databases">
        <title>Pseudoxanthomonas sp. CAU 1598 isolated from sand of Yaerae Beach.</title>
        <authorList>
            <person name="Kim W."/>
        </authorList>
    </citation>
    <scope>NUCLEOTIDE SEQUENCE [LARGE SCALE GENOMIC DNA]</scope>
    <source>
        <strain evidence="2 3">CAU 1598</strain>
    </source>
</reference>
<sequence length="198" mass="21916">MDVRRPAAKRHAGTRWQALLLTAVLGPTMLPAAEQCESINGTPITFNVEWQDVWRALDQQSSCTQNCHVGSAPAAELDFSSLQISIYYLVGQLSAQHDQILRVKPGDPQNSLLFQKVNCAAPDVGRQMPPSGHVPLSLQTLIYDWIAQGARGELPEDPIPREFIFADAFESEHCLLDPDLPAARQCSSIEFPWRGPRS</sequence>
<gene>
    <name evidence="2" type="ORF">IFO71_04905</name>
</gene>
<protein>
    <recommendedName>
        <fullName evidence="4">Cytochrome C Planctomycete-type domain-containing protein</fullName>
    </recommendedName>
</protein>
<feature type="chain" id="PRO_5043621532" description="Cytochrome C Planctomycete-type domain-containing protein" evidence="1">
    <location>
        <begin position="33"/>
        <end position="198"/>
    </location>
</feature>
<dbReference type="RefSeq" id="WP_192028420.1">
    <property type="nucleotide sequence ID" value="NZ_JACYTR010000006.1"/>
</dbReference>
<keyword evidence="1" id="KW-0732">Signal</keyword>
<feature type="signal peptide" evidence="1">
    <location>
        <begin position="1"/>
        <end position="32"/>
    </location>
</feature>
<evidence type="ECO:0000313" key="2">
    <source>
        <dbReference type="EMBL" id="MBD8525075.1"/>
    </source>
</evidence>
<name>A0AAW3ZG10_9GAMM</name>
<evidence type="ECO:0000256" key="1">
    <source>
        <dbReference type="SAM" id="SignalP"/>
    </source>
</evidence>
<organism evidence="2 3">
    <name type="scientific">Pseudomarimonas arenosa</name>
    <dbReference type="NCBI Taxonomy" id="2774145"/>
    <lineage>
        <taxon>Bacteria</taxon>
        <taxon>Pseudomonadati</taxon>
        <taxon>Pseudomonadota</taxon>
        <taxon>Gammaproteobacteria</taxon>
        <taxon>Lysobacterales</taxon>
        <taxon>Lysobacteraceae</taxon>
        <taxon>Pseudomarimonas</taxon>
    </lineage>
</organism>
<proteinExistence type="predicted"/>
<keyword evidence="3" id="KW-1185">Reference proteome</keyword>
<evidence type="ECO:0000313" key="3">
    <source>
        <dbReference type="Proteomes" id="UP000613768"/>
    </source>
</evidence>